<name>A0A1H3XQD6_9FLAO</name>
<keyword evidence="1" id="KW-1133">Transmembrane helix</keyword>
<keyword evidence="1" id="KW-0472">Membrane</keyword>
<evidence type="ECO:0000313" key="3">
    <source>
        <dbReference type="Proteomes" id="UP000198951"/>
    </source>
</evidence>
<organism evidence="2 3">
    <name type="scientific">Flavobacterium gillisiae</name>
    <dbReference type="NCBI Taxonomy" id="150146"/>
    <lineage>
        <taxon>Bacteria</taxon>
        <taxon>Pseudomonadati</taxon>
        <taxon>Bacteroidota</taxon>
        <taxon>Flavobacteriia</taxon>
        <taxon>Flavobacteriales</taxon>
        <taxon>Flavobacteriaceae</taxon>
        <taxon>Flavobacterium</taxon>
    </lineage>
</organism>
<dbReference type="AlphaFoldDB" id="A0A1H3XQD6"/>
<evidence type="ECO:0000313" key="2">
    <source>
        <dbReference type="EMBL" id="SEA01675.1"/>
    </source>
</evidence>
<dbReference type="Proteomes" id="UP000198951">
    <property type="component" value="Unassembled WGS sequence"/>
</dbReference>
<dbReference type="STRING" id="150146.SAMN05443667_101619"/>
<keyword evidence="3" id="KW-1185">Reference proteome</keyword>
<protein>
    <submittedName>
        <fullName evidence="2">Uncharacterized protein</fullName>
    </submittedName>
</protein>
<sequence length="72" mass="8140">MKSDSRKYALIVVLGLYIAVVGINRFHFLPLENHIHSYSYSLGNNVGLIFRVLLGLALITKGMLFFNKNISK</sequence>
<feature type="transmembrane region" description="Helical" evidence="1">
    <location>
        <begin position="7"/>
        <end position="28"/>
    </location>
</feature>
<gene>
    <name evidence="2" type="ORF">SAMN05443667_101619</name>
</gene>
<dbReference type="RefSeq" id="WP_091084440.1">
    <property type="nucleotide sequence ID" value="NZ_FNRD01000001.1"/>
</dbReference>
<accession>A0A1H3XQD6</accession>
<proteinExistence type="predicted"/>
<reference evidence="3" key="1">
    <citation type="submission" date="2016-10" db="EMBL/GenBank/DDBJ databases">
        <authorList>
            <person name="Varghese N."/>
            <person name="Submissions S."/>
        </authorList>
    </citation>
    <scope>NUCLEOTIDE SEQUENCE [LARGE SCALE GENOMIC DNA]</scope>
    <source>
        <strain evidence="3">DSM 22376</strain>
    </source>
</reference>
<keyword evidence="1" id="KW-0812">Transmembrane</keyword>
<dbReference type="EMBL" id="FNRD01000001">
    <property type="protein sequence ID" value="SEA01675.1"/>
    <property type="molecule type" value="Genomic_DNA"/>
</dbReference>
<evidence type="ECO:0000256" key="1">
    <source>
        <dbReference type="SAM" id="Phobius"/>
    </source>
</evidence>
<feature type="transmembrane region" description="Helical" evidence="1">
    <location>
        <begin position="48"/>
        <end position="66"/>
    </location>
</feature>